<name>A0A385U026_PAELA</name>
<evidence type="ECO:0000256" key="1">
    <source>
        <dbReference type="SAM" id="Phobius"/>
    </source>
</evidence>
<protein>
    <recommendedName>
        <fullName evidence="4">F0F1-type ATP synthase</fullName>
    </recommendedName>
</protein>
<keyword evidence="1" id="KW-0472">Membrane</keyword>
<evidence type="ECO:0000313" key="3">
    <source>
        <dbReference type="Proteomes" id="UP000266552"/>
    </source>
</evidence>
<keyword evidence="2" id="KW-0614">Plasmid</keyword>
<keyword evidence="1" id="KW-0812">Transmembrane</keyword>
<geneLocation type="plasmid" evidence="2 3">
    <name>pAZOPL1</name>
</geneLocation>
<keyword evidence="1" id="KW-1133">Transmembrane helix</keyword>
<dbReference type="Proteomes" id="UP000266552">
    <property type="component" value="Plasmid pAZOPL1"/>
</dbReference>
<evidence type="ECO:0000313" key="2">
    <source>
        <dbReference type="EMBL" id="AYB48027.1"/>
    </source>
</evidence>
<feature type="transmembrane region" description="Helical" evidence="1">
    <location>
        <begin position="6"/>
        <end position="25"/>
    </location>
</feature>
<organism evidence="2 3">
    <name type="scientific">Paenibacillus lautus</name>
    <name type="common">Bacillus lautus</name>
    <dbReference type="NCBI Taxonomy" id="1401"/>
    <lineage>
        <taxon>Bacteria</taxon>
        <taxon>Bacillati</taxon>
        <taxon>Bacillota</taxon>
        <taxon>Bacilli</taxon>
        <taxon>Bacillales</taxon>
        <taxon>Paenibacillaceae</taxon>
        <taxon>Paenibacillus</taxon>
    </lineage>
</organism>
<dbReference type="RefSeq" id="WP_119851388.1">
    <property type="nucleotide sequence ID" value="NZ_CP032413.1"/>
</dbReference>
<keyword evidence="3" id="KW-1185">Reference proteome</keyword>
<dbReference type="KEGG" id="plw:D5F53_32385"/>
<gene>
    <name evidence="2" type="ORF">D5F53_32385</name>
</gene>
<evidence type="ECO:0008006" key="4">
    <source>
        <dbReference type="Google" id="ProtNLM"/>
    </source>
</evidence>
<proteinExistence type="predicted"/>
<sequence>MKITNFAIIFILIFFPFYLILDLHISDQHEVNKLNEIYSAALRTAVQDSSAMLNQNELQEYEAGYQSPKYFNANKEIAIDTFFRTMYLNFEVDNDYIGQGALASYIPAVGIIDYKGFHIYAFSEYQNSEGQTIFKHMWRPQKPYSFADNKGNSVNFTLDQYVYAFDASTKSWIEGYQPELQGRTNIDILNNPDLFESVRRSTIVKTVQTDLAYYINKHNEYASHYGVTYNFKLPEIPMEDWTNTIDDIGVLAFVQGIPIGDQYYNNFAFGGGRLVKQPVIYGAVDQQTGLKYYYRDSCSYPYRIEEAFSSEKEAAAAGYFPKECFNGSQ</sequence>
<dbReference type="EMBL" id="CP032413">
    <property type="protein sequence ID" value="AYB48027.1"/>
    <property type="molecule type" value="Genomic_DNA"/>
</dbReference>
<reference evidence="2 3" key="1">
    <citation type="submission" date="2018-09" db="EMBL/GenBank/DDBJ databases">
        <title>Genome Sequence of Paenibacillus lautus Strain E7593-69, Azo Dye-Degrading Bacteria, Isolated from Commercial Tattoo Inks.</title>
        <authorList>
            <person name="Nho S.W."/>
            <person name="Kim S.-J."/>
            <person name="Kweon O."/>
            <person name="Cerniglia C.E."/>
        </authorList>
    </citation>
    <scope>NUCLEOTIDE SEQUENCE [LARGE SCALE GENOMIC DNA]</scope>
    <source>
        <strain evidence="2 3">E7593-69</strain>
        <plasmid evidence="2 3">pAZOPL1</plasmid>
    </source>
</reference>
<accession>A0A385U026</accession>
<dbReference type="AlphaFoldDB" id="A0A385U026"/>